<feature type="signal peptide" evidence="1">
    <location>
        <begin position="1"/>
        <end position="28"/>
    </location>
</feature>
<reference evidence="3" key="1">
    <citation type="journal article" date="2019" name="Int. J. Syst. Evol. Microbiol.">
        <title>The Global Catalogue of Microorganisms (GCM) 10K type strain sequencing project: providing services to taxonomists for standard genome sequencing and annotation.</title>
        <authorList>
            <consortium name="The Broad Institute Genomics Platform"/>
            <consortium name="The Broad Institute Genome Sequencing Center for Infectious Disease"/>
            <person name="Wu L."/>
            <person name="Ma J."/>
        </authorList>
    </citation>
    <scope>NUCLEOTIDE SEQUENCE [LARGE SCALE GENOMIC DNA]</scope>
    <source>
        <strain evidence="3">CECT 7069</strain>
    </source>
</reference>
<name>A0ABT8BM17_9HYPH</name>
<organism evidence="2 3">
    <name type="scientific">Methylobacterium adhaesivum</name>
    <dbReference type="NCBI Taxonomy" id="333297"/>
    <lineage>
        <taxon>Bacteria</taxon>
        <taxon>Pseudomonadati</taxon>
        <taxon>Pseudomonadota</taxon>
        <taxon>Alphaproteobacteria</taxon>
        <taxon>Hyphomicrobiales</taxon>
        <taxon>Methylobacteriaceae</taxon>
        <taxon>Methylobacterium</taxon>
    </lineage>
</organism>
<evidence type="ECO:0000256" key="1">
    <source>
        <dbReference type="SAM" id="SignalP"/>
    </source>
</evidence>
<gene>
    <name evidence="2" type="ORF">QWZ12_21925</name>
</gene>
<protein>
    <submittedName>
        <fullName evidence="2">Uncharacterized protein</fullName>
    </submittedName>
</protein>
<accession>A0ABT8BM17</accession>
<evidence type="ECO:0000313" key="3">
    <source>
        <dbReference type="Proteomes" id="UP001224644"/>
    </source>
</evidence>
<proteinExistence type="predicted"/>
<dbReference type="EMBL" id="JAUFPX010000044">
    <property type="protein sequence ID" value="MDN3593253.1"/>
    <property type="molecule type" value="Genomic_DNA"/>
</dbReference>
<evidence type="ECO:0000313" key="2">
    <source>
        <dbReference type="EMBL" id="MDN3593253.1"/>
    </source>
</evidence>
<keyword evidence="1" id="KW-0732">Signal</keyword>
<comment type="caution">
    <text evidence="2">The sequence shown here is derived from an EMBL/GenBank/DDBJ whole genome shotgun (WGS) entry which is preliminary data.</text>
</comment>
<dbReference type="Proteomes" id="UP001224644">
    <property type="component" value="Unassembled WGS sequence"/>
</dbReference>
<dbReference type="RefSeq" id="WP_238228231.1">
    <property type="nucleotide sequence ID" value="NZ_BPQD01000042.1"/>
</dbReference>
<feature type="chain" id="PRO_5046234137" evidence="1">
    <location>
        <begin position="29"/>
        <end position="216"/>
    </location>
</feature>
<keyword evidence="3" id="KW-1185">Reference proteome</keyword>
<sequence>MTRARPFVRSGVAAALFLLPVLPSTALAADDGLGGLFQRLFQPSQPVAMQPAPAPEAVAQSTRRADVRRAARALNARPRTIRYAALPKAEPLKIRVTDRQTPIDMSAGAAAAFMKDPTLRPGDIVVLKDGVKVFTGEPDKHHAARDFESIGRSAFVDRHTRSLLSAMVMPVGAMPAAEARRIAARARNIPLITTMPVPVETASMRIIAPWTVAASK</sequence>